<evidence type="ECO:0000256" key="5">
    <source>
        <dbReference type="ARBA" id="ARBA00032897"/>
    </source>
</evidence>
<dbReference type="EC" id="2.7.1.176" evidence="2"/>
<evidence type="ECO:0000256" key="3">
    <source>
        <dbReference type="ARBA" id="ARBA00022741"/>
    </source>
</evidence>
<dbReference type="Proteomes" id="UP001195422">
    <property type="component" value="Unassembled WGS sequence"/>
</dbReference>
<evidence type="ECO:0000256" key="6">
    <source>
        <dbReference type="ARBA" id="ARBA00048178"/>
    </source>
</evidence>
<proteinExistence type="inferred from homology"/>
<keyword evidence="3" id="KW-0547">Nucleotide-binding</keyword>
<organism evidence="8 9">
    <name type="scientific">Glutamicibacter protophormiae</name>
    <name type="common">Brevibacterium protophormiae</name>
    <dbReference type="NCBI Taxonomy" id="37930"/>
    <lineage>
        <taxon>Bacteria</taxon>
        <taxon>Bacillati</taxon>
        <taxon>Actinomycetota</taxon>
        <taxon>Actinomycetes</taxon>
        <taxon>Micrococcales</taxon>
        <taxon>Micrococcaceae</taxon>
        <taxon>Glutamicibacter</taxon>
    </lineage>
</organism>
<keyword evidence="4" id="KW-0067">ATP-binding</keyword>
<reference evidence="8 9" key="1">
    <citation type="submission" date="2021-03" db="EMBL/GenBank/DDBJ databases">
        <title>Sequencing the genomes of 1000 actinobacteria strains.</title>
        <authorList>
            <person name="Klenk H.-P."/>
        </authorList>
    </citation>
    <scope>NUCLEOTIDE SEQUENCE [LARGE SCALE GENOMIC DNA]</scope>
    <source>
        <strain evidence="8 9">DSM 20168</strain>
    </source>
</reference>
<comment type="caution">
    <text evidence="8">The sequence shown here is derived from an EMBL/GenBank/DDBJ whole genome shotgun (WGS) entry which is preliminary data.</text>
</comment>
<name>A0ABS4XVI8_GLUPR</name>
<protein>
    <recommendedName>
        <fullName evidence="5">UDP-N-acetylglucosamine kinase</fullName>
        <ecNumber evidence="2">2.7.1.176</ecNumber>
    </recommendedName>
    <alternativeName>
        <fullName evidence="5">UDP-N-acetylglucosamine kinase</fullName>
    </alternativeName>
</protein>
<evidence type="ECO:0000256" key="2">
    <source>
        <dbReference type="ARBA" id="ARBA00011963"/>
    </source>
</evidence>
<dbReference type="Gene3D" id="3.40.50.300">
    <property type="entry name" value="P-loop containing nucleotide triphosphate hydrolases"/>
    <property type="match status" value="1"/>
</dbReference>
<comment type="similarity">
    <text evidence="1">Belongs to the zeta toxin family.</text>
</comment>
<evidence type="ECO:0000313" key="9">
    <source>
        <dbReference type="Proteomes" id="UP001195422"/>
    </source>
</evidence>
<evidence type="ECO:0000313" key="8">
    <source>
        <dbReference type="EMBL" id="MBP2400531.1"/>
    </source>
</evidence>
<evidence type="ECO:0000256" key="4">
    <source>
        <dbReference type="ARBA" id="ARBA00022840"/>
    </source>
</evidence>
<accession>A0ABS4XVI8</accession>
<feature type="domain" description="Zeta toxin" evidence="7">
    <location>
        <begin position="77"/>
        <end position="180"/>
    </location>
</feature>
<dbReference type="InterPro" id="IPR027417">
    <property type="entry name" value="P-loop_NTPase"/>
</dbReference>
<evidence type="ECO:0000256" key="1">
    <source>
        <dbReference type="ARBA" id="ARBA00009104"/>
    </source>
</evidence>
<keyword evidence="9" id="KW-1185">Reference proteome</keyword>
<dbReference type="EMBL" id="JAGIOJ010000002">
    <property type="protein sequence ID" value="MBP2400531.1"/>
    <property type="molecule type" value="Genomic_DNA"/>
</dbReference>
<feature type="non-terminal residue" evidence="8">
    <location>
        <position position="180"/>
    </location>
</feature>
<sequence>MEIDQRIAEHYAVLQKVMADAAMNPLGPQATINQPANYTRVGGTYIPTPEREALHERWINEVIQEAALKAEIGANHHAVVMAGAPGMGKGTIQRERLNDLPGFVACDPDRFKEKIIEHELRMGTLDALDTPLMAELKEQGHAFAPMEYSTLVHQESSMVSRQLQQQLQREGQDFIIDTVL</sequence>
<gene>
    <name evidence="8" type="ORF">JOF39_003691</name>
</gene>
<dbReference type="RefSeq" id="WP_209550443.1">
    <property type="nucleotide sequence ID" value="NZ_JAGIOJ010000002.1"/>
</dbReference>
<evidence type="ECO:0000259" key="7">
    <source>
        <dbReference type="Pfam" id="PF06414"/>
    </source>
</evidence>
<dbReference type="Pfam" id="PF06414">
    <property type="entry name" value="Zeta_toxin"/>
    <property type="match status" value="1"/>
</dbReference>
<comment type="catalytic activity">
    <reaction evidence="6">
        <text>UDP-N-acetyl-alpha-D-glucosamine + ATP = UDP-N-acetyl-alpha-D-glucosamine 3'-phosphate + ADP + H(+)</text>
        <dbReference type="Rhea" id="RHEA:32671"/>
        <dbReference type="ChEBI" id="CHEBI:15378"/>
        <dbReference type="ChEBI" id="CHEBI:30616"/>
        <dbReference type="ChEBI" id="CHEBI:57705"/>
        <dbReference type="ChEBI" id="CHEBI:64353"/>
        <dbReference type="ChEBI" id="CHEBI:456216"/>
        <dbReference type="EC" id="2.7.1.176"/>
    </reaction>
</comment>
<dbReference type="InterPro" id="IPR010488">
    <property type="entry name" value="Zeta_toxin_domain"/>
</dbReference>